<keyword evidence="5" id="KW-0051">Antiviral defense</keyword>
<evidence type="ECO:0000256" key="1">
    <source>
        <dbReference type="ARBA" id="ARBA00003640"/>
    </source>
</evidence>
<dbReference type="AlphaFoldDB" id="A0A1M4YI46"/>
<accession>A0A1M4YI46</accession>
<keyword evidence="8" id="KW-1185">Reference proteome</keyword>
<evidence type="ECO:0000256" key="5">
    <source>
        <dbReference type="ARBA" id="ARBA00023118"/>
    </source>
</evidence>
<dbReference type="GO" id="GO:0051607">
    <property type="term" value="P:defense response to virus"/>
    <property type="evidence" value="ECO:0007669"/>
    <property type="project" value="UniProtKB-KW"/>
</dbReference>
<protein>
    <recommendedName>
        <fullName evidence="3">CRISPR system Cms protein Csm2</fullName>
    </recommendedName>
    <alternativeName>
        <fullName evidence="6">CRISPR type III A-associated protein Csm2</fullName>
    </alternativeName>
</protein>
<dbReference type="Proteomes" id="UP000184423">
    <property type="component" value="Unassembled WGS sequence"/>
</dbReference>
<name>A0A1M4YI46_9CLOT</name>
<organism evidence="7 8">
    <name type="scientific">Caloramator proteoclasticus DSM 10124</name>
    <dbReference type="NCBI Taxonomy" id="1121262"/>
    <lineage>
        <taxon>Bacteria</taxon>
        <taxon>Bacillati</taxon>
        <taxon>Bacillota</taxon>
        <taxon>Clostridia</taxon>
        <taxon>Eubacteriales</taxon>
        <taxon>Clostridiaceae</taxon>
        <taxon>Caloramator</taxon>
    </lineage>
</organism>
<gene>
    <name evidence="7" type="ORF">SAMN02746091_01670</name>
</gene>
<keyword evidence="4" id="KW-0694">RNA-binding</keyword>
<reference evidence="8" key="1">
    <citation type="submission" date="2016-11" db="EMBL/GenBank/DDBJ databases">
        <authorList>
            <person name="Varghese N."/>
            <person name="Submissions S."/>
        </authorList>
    </citation>
    <scope>NUCLEOTIDE SEQUENCE [LARGE SCALE GENOMIC DNA]</scope>
    <source>
        <strain evidence="8">DSM 10124</strain>
    </source>
</reference>
<dbReference type="Pfam" id="PF03750">
    <property type="entry name" value="Csm2_III-A"/>
    <property type="match status" value="1"/>
</dbReference>
<comment type="similarity">
    <text evidence="2">Belongs to the CRISPR-associated Csm2 family.</text>
</comment>
<evidence type="ECO:0000313" key="7">
    <source>
        <dbReference type="EMBL" id="SHF05475.1"/>
    </source>
</evidence>
<evidence type="ECO:0000256" key="4">
    <source>
        <dbReference type="ARBA" id="ARBA00022884"/>
    </source>
</evidence>
<dbReference type="RefSeq" id="WP_051350689.1">
    <property type="nucleotide sequence ID" value="NZ_FQVG01000031.1"/>
</dbReference>
<evidence type="ECO:0000313" key="8">
    <source>
        <dbReference type="Proteomes" id="UP000184423"/>
    </source>
</evidence>
<dbReference type="NCBIfam" id="TIGR01870">
    <property type="entry name" value="cas_TM1810_Csm2"/>
    <property type="match status" value="1"/>
</dbReference>
<sequence length="145" mass="16802">MPNNNQNKGKQQNNIPNNQEDILNAQTASILLNPQKDADGKLLFEIAEKVGKRIKDDGVTVSQIRKIYSEVRKLEYDEKREYQYNLRLIKAQIGYTAGRFSKLKNFKNVFDILIQETLKGDKTELKRFKDFFEAVIAYHKAYGGN</sequence>
<dbReference type="EMBL" id="FQVG01000031">
    <property type="protein sequence ID" value="SHF05475.1"/>
    <property type="molecule type" value="Genomic_DNA"/>
</dbReference>
<comment type="function">
    <text evidence="1">This subunit may be involved in monitoring complementarity of crRNA and target RNA.</text>
</comment>
<dbReference type="GO" id="GO:0003723">
    <property type="term" value="F:RNA binding"/>
    <property type="evidence" value="ECO:0007669"/>
    <property type="project" value="UniProtKB-KW"/>
</dbReference>
<proteinExistence type="inferred from homology"/>
<evidence type="ECO:0000256" key="3">
    <source>
        <dbReference type="ARBA" id="ARBA00016118"/>
    </source>
</evidence>
<dbReference type="InterPro" id="IPR010149">
    <property type="entry name" value="CRISPR-assoc_prot_Csm2_III-A"/>
</dbReference>
<evidence type="ECO:0000256" key="6">
    <source>
        <dbReference type="ARBA" id="ARBA00031723"/>
    </source>
</evidence>
<evidence type="ECO:0000256" key="2">
    <source>
        <dbReference type="ARBA" id="ARBA00006896"/>
    </source>
</evidence>